<evidence type="ECO:0000313" key="2">
    <source>
        <dbReference type="Proteomes" id="UP000050525"/>
    </source>
</evidence>
<reference evidence="1 2" key="1">
    <citation type="journal article" date="2012" name="Genome Biol.">
        <title>Sequencing three crocodilian genomes to illuminate the evolution of archosaurs and amniotes.</title>
        <authorList>
            <person name="St John J.A."/>
            <person name="Braun E.L."/>
            <person name="Isberg S.R."/>
            <person name="Miles L.G."/>
            <person name="Chong A.Y."/>
            <person name="Gongora J."/>
            <person name="Dalzell P."/>
            <person name="Moran C."/>
            <person name="Bed'hom B."/>
            <person name="Abzhanov A."/>
            <person name="Burgess S.C."/>
            <person name="Cooksey A.M."/>
            <person name="Castoe T.A."/>
            <person name="Crawford N.G."/>
            <person name="Densmore L.D."/>
            <person name="Drew J.C."/>
            <person name="Edwards S.V."/>
            <person name="Faircloth B.C."/>
            <person name="Fujita M.K."/>
            <person name="Greenwold M.J."/>
            <person name="Hoffmann F.G."/>
            <person name="Howard J.M."/>
            <person name="Iguchi T."/>
            <person name="Janes D.E."/>
            <person name="Khan S.Y."/>
            <person name="Kohno S."/>
            <person name="de Koning A.J."/>
            <person name="Lance S.L."/>
            <person name="McCarthy F.M."/>
            <person name="McCormack J.E."/>
            <person name="Merchant M.E."/>
            <person name="Peterson D.G."/>
            <person name="Pollock D.D."/>
            <person name="Pourmand N."/>
            <person name="Raney B.J."/>
            <person name="Roessler K.A."/>
            <person name="Sanford J.R."/>
            <person name="Sawyer R.H."/>
            <person name="Schmidt C.J."/>
            <person name="Triplett E.W."/>
            <person name="Tuberville T.D."/>
            <person name="Venegas-Anaya M."/>
            <person name="Howard J.T."/>
            <person name="Jarvis E.D."/>
            <person name="Guillette L.J.Jr."/>
            <person name="Glenn T.C."/>
            <person name="Green R.E."/>
            <person name="Ray D.A."/>
        </authorList>
    </citation>
    <scope>NUCLEOTIDE SEQUENCE [LARGE SCALE GENOMIC DNA]</scope>
    <source>
        <strain evidence="1">KSC_2009_1</strain>
    </source>
</reference>
<evidence type="ECO:0000313" key="1">
    <source>
        <dbReference type="EMBL" id="KYO33265.1"/>
    </source>
</evidence>
<accession>A0A151N9U4</accession>
<organism evidence="1 2">
    <name type="scientific">Alligator mississippiensis</name>
    <name type="common">American alligator</name>
    <dbReference type="NCBI Taxonomy" id="8496"/>
    <lineage>
        <taxon>Eukaryota</taxon>
        <taxon>Metazoa</taxon>
        <taxon>Chordata</taxon>
        <taxon>Craniata</taxon>
        <taxon>Vertebrata</taxon>
        <taxon>Euteleostomi</taxon>
        <taxon>Archelosauria</taxon>
        <taxon>Archosauria</taxon>
        <taxon>Crocodylia</taxon>
        <taxon>Alligatoridae</taxon>
        <taxon>Alligatorinae</taxon>
        <taxon>Alligator</taxon>
    </lineage>
</organism>
<comment type="caution">
    <text evidence="1">The sequence shown here is derived from an EMBL/GenBank/DDBJ whole genome shotgun (WGS) entry which is preliminary data.</text>
</comment>
<protein>
    <submittedName>
        <fullName evidence="1">Uncharacterized protein</fullName>
    </submittedName>
</protein>
<proteinExistence type="predicted"/>
<dbReference type="AlphaFoldDB" id="A0A151N9U4"/>
<name>A0A151N9U4_ALLMI</name>
<dbReference type="EMBL" id="AKHW03003787">
    <property type="protein sequence ID" value="KYO33265.1"/>
    <property type="molecule type" value="Genomic_DNA"/>
</dbReference>
<dbReference type="Proteomes" id="UP000050525">
    <property type="component" value="Unassembled WGS sequence"/>
</dbReference>
<keyword evidence="2" id="KW-1185">Reference proteome</keyword>
<gene>
    <name evidence="1" type="ORF">Y1Q_0015028</name>
</gene>
<sequence>MAMASCTSGLQFQDICSSSDKPKESLGNHCHTGDVLLQVPGVEDKEGQYNCCYFITAHPQMPTPSCDKKLSRYS</sequence>